<dbReference type="AlphaFoldDB" id="A0AAN9KUI4"/>
<evidence type="ECO:0000256" key="5">
    <source>
        <dbReference type="ARBA" id="ARBA00023163"/>
    </source>
</evidence>
<keyword evidence="5" id="KW-0804">Transcription</keyword>
<name>A0AAN9KUI4_CANGL</name>
<sequence length="241" mass="27289">MTSASTSSRSHSAFSAYQRGQHQIAARSPQLTPHPEPSKELQDQLYNFWMKQYEEVEGNIDFKSHCLPLARIKKIMKSNEDVKMISADASVLFSKACEMFIKELSLRSWFHAEENRRRTLHRSDIATAVSHNEVFDFLVDTVPRDNTMEHDIYSGIQGGRTNIARNIEIAPNLNPNPNPNPNMASSRNVVGPHYGLPRMITGNRVPNQPRFGTLITHPPAFRVPPPPKPHQQKDAPDSDEN</sequence>
<organism evidence="10 11">
    <name type="scientific">Canavalia gladiata</name>
    <name type="common">Sword bean</name>
    <name type="synonym">Dolichos gladiatus</name>
    <dbReference type="NCBI Taxonomy" id="3824"/>
    <lineage>
        <taxon>Eukaryota</taxon>
        <taxon>Viridiplantae</taxon>
        <taxon>Streptophyta</taxon>
        <taxon>Embryophyta</taxon>
        <taxon>Tracheophyta</taxon>
        <taxon>Spermatophyta</taxon>
        <taxon>Magnoliopsida</taxon>
        <taxon>eudicotyledons</taxon>
        <taxon>Gunneridae</taxon>
        <taxon>Pentapetalae</taxon>
        <taxon>rosids</taxon>
        <taxon>fabids</taxon>
        <taxon>Fabales</taxon>
        <taxon>Fabaceae</taxon>
        <taxon>Papilionoideae</taxon>
        <taxon>50 kb inversion clade</taxon>
        <taxon>NPAAA clade</taxon>
        <taxon>indigoferoid/millettioid clade</taxon>
        <taxon>Phaseoleae</taxon>
        <taxon>Canavalia</taxon>
    </lineage>
</organism>
<keyword evidence="4" id="KW-0010">Activator</keyword>
<feature type="compositionally biased region" description="Basic and acidic residues" evidence="8">
    <location>
        <begin position="231"/>
        <end position="241"/>
    </location>
</feature>
<keyword evidence="11" id="KW-1185">Reference proteome</keyword>
<feature type="region of interest" description="Disordered" evidence="8">
    <location>
        <begin position="209"/>
        <end position="241"/>
    </location>
</feature>
<dbReference type="PANTHER" id="PTHR10252">
    <property type="entry name" value="HISTONE-LIKE TRANSCRIPTION FACTOR CCAAT-RELATED"/>
    <property type="match status" value="1"/>
</dbReference>
<evidence type="ECO:0000256" key="4">
    <source>
        <dbReference type="ARBA" id="ARBA00023159"/>
    </source>
</evidence>
<dbReference type="PANTHER" id="PTHR10252:SF8">
    <property type="entry name" value="NUCLEAR TRANSCRIPTION FACTOR Y SUBUNIT GAMMA"/>
    <property type="match status" value="1"/>
</dbReference>
<dbReference type="EMBL" id="JAYMYQ010000006">
    <property type="protein sequence ID" value="KAK7324130.1"/>
    <property type="molecule type" value="Genomic_DNA"/>
</dbReference>
<dbReference type="InterPro" id="IPR009072">
    <property type="entry name" value="Histone-fold"/>
</dbReference>
<evidence type="ECO:0000256" key="7">
    <source>
        <dbReference type="ARBA" id="ARBA00038129"/>
    </source>
</evidence>
<dbReference type="Gene3D" id="1.10.20.10">
    <property type="entry name" value="Histone, subunit A"/>
    <property type="match status" value="1"/>
</dbReference>
<evidence type="ECO:0000256" key="3">
    <source>
        <dbReference type="ARBA" id="ARBA00023125"/>
    </source>
</evidence>
<dbReference type="GO" id="GO:0000978">
    <property type="term" value="F:RNA polymerase II cis-regulatory region sequence-specific DNA binding"/>
    <property type="evidence" value="ECO:0007669"/>
    <property type="project" value="TreeGrafter"/>
</dbReference>
<evidence type="ECO:0000256" key="6">
    <source>
        <dbReference type="ARBA" id="ARBA00023242"/>
    </source>
</evidence>
<evidence type="ECO:0000256" key="1">
    <source>
        <dbReference type="ARBA" id="ARBA00004123"/>
    </source>
</evidence>
<reference evidence="10 11" key="1">
    <citation type="submission" date="2024-01" db="EMBL/GenBank/DDBJ databases">
        <title>The genomes of 5 underutilized Papilionoideae crops provide insights into root nodulation and disease resistanc.</title>
        <authorList>
            <person name="Jiang F."/>
        </authorList>
    </citation>
    <scope>NUCLEOTIDE SEQUENCE [LARGE SCALE GENOMIC DNA]</scope>
    <source>
        <strain evidence="10">LVBAO_FW01</strain>
        <tissue evidence="10">Leaves</tissue>
    </source>
</reference>
<evidence type="ECO:0000259" key="9">
    <source>
        <dbReference type="Pfam" id="PF00808"/>
    </source>
</evidence>
<dbReference type="GO" id="GO:0000981">
    <property type="term" value="F:DNA-binding transcription factor activity, RNA polymerase II-specific"/>
    <property type="evidence" value="ECO:0007669"/>
    <property type="project" value="TreeGrafter"/>
</dbReference>
<proteinExistence type="inferred from homology"/>
<feature type="domain" description="Transcription factor CBF/NF-Y/archaeal histone" evidence="9">
    <location>
        <begin position="67"/>
        <end position="129"/>
    </location>
</feature>
<dbReference type="SUPFAM" id="SSF47113">
    <property type="entry name" value="Histone-fold"/>
    <property type="match status" value="1"/>
</dbReference>
<gene>
    <name evidence="10" type="ORF">VNO77_27652</name>
</gene>
<dbReference type="Pfam" id="PF00808">
    <property type="entry name" value="CBFD_NFYB_HMF"/>
    <property type="match status" value="1"/>
</dbReference>
<accession>A0AAN9KUI4</accession>
<dbReference type="Proteomes" id="UP001367508">
    <property type="component" value="Unassembled WGS sequence"/>
</dbReference>
<keyword evidence="6" id="KW-0539">Nucleus</keyword>
<comment type="subcellular location">
    <subcellularLocation>
        <location evidence="1">Nucleus</location>
    </subcellularLocation>
</comment>
<keyword evidence="3" id="KW-0238">DNA-binding</keyword>
<dbReference type="GO" id="GO:0005634">
    <property type="term" value="C:nucleus"/>
    <property type="evidence" value="ECO:0007669"/>
    <property type="project" value="UniProtKB-SubCell"/>
</dbReference>
<protein>
    <recommendedName>
        <fullName evidence="9">Transcription factor CBF/NF-Y/archaeal histone domain-containing protein</fullName>
    </recommendedName>
</protein>
<dbReference type="InterPro" id="IPR050568">
    <property type="entry name" value="Transcr_DNA_Rep_Reg"/>
</dbReference>
<evidence type="ECO:0000313" key="11">
    <source>
        <dbReference type="Proteomes" id="UP001367508"/>
    </source>
</evidence>
<comment type="similarity">
    <text evidence="7">Belongs to the NFYC/HAP5 subunit family.</text>
</comment>
<evidence type="ECO:0000313" key="10">
    <source>
        <dbReference type="EMBL" id="KAK7324130.1"/>
    </source>
</evidence>
<dbReference type="CDD" id="cd22908">
    <property type="entry name" value="HFD_NFYC-like"/>
    <property type="match status" value="1"/>
</dbReference>
<evidence type="ECO:0000256" key="8">
    <source>
        <dbReference type="SAM" id="MobiDB-lite"/>
    </source>
</evidence>
<dbReference type="FunFam" id="1.10.20.10:FF:000006">
    <property type="entry name" value="Nuclear transcription factor Y subunit gamma"/>
    <property type="match status" value="1"/>
</dbReference>
<keyword evidence="2" id="KW-0805">Transcription regulation</keyword>
<dbReference type="GO" id="GO:0046982">
    <property type="term" value="F:protein heterodimerization activity"/>
    <property type="evidence" value="ECO:0007669"/>
    <property type="project" value="InterPro"/>
</dbReference>
<dbReference type="InterPro" id="IPR003958">
    <property type="entry name" value="CBFA_NFYB_domain"/>
</dbReference>
<evidence type="ECO:0000256" key="2">
    <source>
        <dbReference type="ARBA" id="ARBA00023015"/>
    </source>
</evidence>
<comment type="caution">
    <text evidence="10">The sequence shown here is derived from an EMBL/GenBank/DDBJ whole genome shotgun (WGS) entry which is preliminary data.</text>
</comment>